<organism evidence="1 2">
    <name type="scientific">Nocardioides oceani</name>
    <dbReference type="NCBI Taxonomy" id="3058369"/>
    <lineage>
        <taxon>Bacteria</taxon>
        <taxon>Bacillati</taxon>
        <taxon>Actinomycetota</taxon>
        <taxon>Actinomycetes</taxon>
        <taxon>Propionibacteriales</taxon>
        <taxon>Nocardioidaceae</taxon>
        <taxon>Nocardioides</taxon>
    </lineage>
</organism>
<sequence length="123" mass="13270">MRVRYVQARYAETVRVGEVVSIHGVRPYDALGHVPATCFADQARRALRNLETVLDVFGADLGCVKMLSVHLAELQDGERLSAIWSDLSPEPLPVTITTGVVRANDGAAIELQATAATPCYSSC</sequence>
<dbReference type="EMBL" id="JAUHJQ010000001">
    <property type="protein sequence ID" value="MDN4172380.1"/>
    <property type="molecule type" value="Genomic_DNA"/>
</dbReference>
<dbReference type="Pfam" id="PF01042">
    <property type="entry name" value="Ribonuc_L-PSP"/>
    <property type="match status" value="1"/>
</dbReference>
<protein>
    <submittedName>
        <fullName evidence="1">Rid family hydrolase</fullName>
    </submittedName>
</protein>
<accession>A0ABT8FD92</accession>
<dbReference type="GO" id="GO:0016787">
    <property type="term" value="F:hydrolase activity"/>
    <property type="evidence" value="ECO:0007669"/>
    <property type="project" value="UniProtKB-KW"/>
</dbReference>
<dbReference type="Gene3D" id="3.30.1330.40">
    <property type="entry name" value="RutC-like"/>
    <property type="match status" value="1"/>
</dbReference>
<dbReference type="Proteomes" id="UP001168620">
    <property type="component" value="Unassembled WGS sequence"/>
</dbReference>
<keyword evidence="2" id="KW-1185">Reference proteome</keyword>
<evidence type="ECO:0000313" key="2">
    <source>
        <dbReference type="Proteomes" id="UP001168620"/>
    </source>
</evidence>
<dbReference type="SUPFAM" id="SSF55298">
    <property type="entry name" value="YjgF-like"/>
    <property type="match status" value="1"/>
</dbReference>
<dbReference type="InterPro" id="IPR006175">
    <property type="entry name" value="YjgF/YER057c/UK114"/>
</dbReference>
<reference evidence="1" key="1">
    <citation type="submission" date="2023-06" db="EMBL/GenBank/DDBJ databases">
        <title>Draft genome sequence of Nocardioides sp. SOB77.</title>
        <authorList>
            <person name="Zhang G."/>
        </authorList>
    </citation>
    <scope>NUCLEOTIDE SEQUENCE</scope>
    <source>
        <strain evidence="1">SOB77</strain>
    </source>
</reference>
<proteinExistence type="predicted"/>
<dbReference type="InterPro" id="IPR035959">
    <property type="entry name" value="RutC-like_sf"/>
</dbReference>
<evidence type="ECO:0000313" key="1">
    <source>
        <dbReference type="EMBL" id="MDN4172380.1"/>
    </source>
</evidence>
<comment type="caution">
    <text evidence="1">The sequence shown here is derived from an EMBL/GenBank/DDBJ whole genome shotgun (WGS) entry which is preliminary data.</text>
</comment>
<dbReference type="RefSeq" id="WP_300951275.1">
    <property type="nucleotide sequence ID" value="NZ_JAUHJQ010000001.1"/>
</dbReference>
<name>A0ABT8FD92_9ACTN</name>
<gene>
    <name evidence="1" type="ORF">QWY28_05455</name>
</gene>
<keyword evidence="1" id="KW-0378">Hydrolase</keyword>